<accession>A0A2G2XMW3</accession>
<dbReference type="PANTHER" id="PTHR12728">
    <property type="entry name" value="BRIX DOMAIN CONTAINING PROTEIN"/>
    <property type="match status" value="1"/>
</dbReference>
<dbReference type="GO" id="GO:0005730">
    <property type="term" value="C:nucleolus"/>
    <property type="evidence" value="ECO:0007669"/>
    <property type="project" value="UniProtKB-SubCell"/>
</dbReference>
<comment type="similarity">
    <text evidence="2">Belongs to the RPF2 family.</text>
</comment>
<evidence type="ECO:0000256" key="2">
    <source>
        <dbReference type="ARBA" id="ARBA00010782"/>
    </source>
</evidence>
<keyword evidence="3" id="KW-0539">Nucleus</keyword>
<evidence type="ECO:0000313" key="5">
    <source>
        <dbReference type="EMBL" id="PHT58835.1"/>
    </source>
</evidence>
<keyword evidence="6" id="KW-1185">Reference proteome</keyword>
<sequence>MQVVTNLNLDGLDRVYVCAAVSPNRVFFTHCALHLKKSGAVVPRIKLVEVGPSRDLVTRRHRLSEDSLRKESMKTTLEKAKKKVGSVALPYKAKGVKRKCREAKLKHGTIELSEEKKQKLDSDSE</sequence>
<dbReference type="GO" id="GO:0000463">
    <property type="term" value="P:maturation of LSU-rRNA from tricistronic rRNA transcript (SSU-rRNA, 5.8S rRNA, LSU-rRNA)"/>
    <property type="evidence" value="ECO:0007669"/>
    <property type="project" value="TreeGrafter"/>
</dbReference>
<feature type="domain" description="Brix" evidence="4">
    <location>
        <begin position="6"/>
        <end position="60"/>
    </location>
</feature>
<comment type="subcellular location">
    <subcellularLocation>
        <location evidence="1">Nucleus</location>
        <location evidence="1">Nucleolus</location>
    </subcellularLocation>
</comment>
<evidence type="ECO:0000259" key="4">
    <source>
        <dbReference type="Pfam" id="PF04427"/>
    </source>
</evidence>
<dbReference type="AlphaFoldDB" id="A0A2G2XMW3"/>
<proteinExistence type="inferred from homology"/>
<reference evidence="6" key="2">
    <citation type="journal article" date="2017" name="J. Anim. Genet.">
        <title>Multiple reference genome sequences of hot pepper reveal the massive evolution of plant disease resistance genes by retroduplication.</title>
        <authorList>
            <person name="Kim S."/>
            <person name="Park J."/>
            <person name="Yeom S.-I."/>
            <person name="Kim Y.-M."/>
            <person name="Seo E."/>
            <person name="Kim K.-T."/>
            <person name="Kim M.-S."/>
            <person name="Lee J.M."/>
            <person name="Cheong K."/>
            <person name="Shin H.-S."/>
            <person name="Kim S.-B."/>
            <person name="Han K."/>
            <person name="Lee J."/>
            <person name="Park M."/>
            <person name="Lee H.-A."/>
            <person name="Lee H.-Y."/>
            <person name="Lee Y."/>
            <person name="Oh S."/>
            <person name="Lee J.H."/>
            <person name="Choi E."/>
            <person name="Choi E."/>
            <person name="Lee S.E."/>
            <person name="Jeon J."/>
            <person name="Kim H."/>
            <person name="Choi G."/>
            <person name="Song H."/>
            <person name="Lee J."/>
            <person name="Lee S.-C."/>
            <person name="Kwon J.-K."/>
            <person name="Lee H.-Y."/>
            <person name="Koo N."/>
            <person name="Hong Y."/>
            <person name="Kim R.W."/>
            <person name="Kang W.-H."/>
            <person name="Huh J.H."/>
            <person name="Kang B.-C."/>
            <person name="Yang T.-J."/>
            <person name="Lee Y.-H."/>
            <person name="Bennetzen J.L."/>
            <person name="Choi D."/>
        </authorList>
    </citation>
    <scope>NUCLEOTIDE SEQUENCE [LARGE SCALE GENOMIC DNA]</scope>
    <source>
        <strain evidence="6">cv. PBC81</strain>
    </source>
</reference>
<protein>
    <submittedName>
        <fullName evidence="5">Ribosome production factor 2-like protein</fullName>
    </submittedName>
</protein>
<organism evidence="5 6">
    <name type="scientific">Capsicum baccatum</name>
    <name type="common">Peruvian pepper</name>
    <dbReference type="NCBI Taxonomy" id="33114"/>
    <lineage>
        <taxon>Eukaryota</taxon>
        <taxon>Viridiplantae</taxon>
        <taxon>Streptophyta</taxon>
        <taxon>Embryophyta</taxon>
        <taxon>Tracheophyta</taxon>
        <taxon>Spermatophyta</taxon>
        <taxon>Magnoliopsida</taxon>
        <taxon>eudicotyledons</taxon>
        <taxon>Gunneridae</taxon>
        <taxon>Pentapetalae</taxon>
        <taxon>asterids</taxon>
        <taxon>lamiids</taxon>
        <taxon>Solanales</taxon>
        <taxon>Solanaceae</taxon>
        <taxon>Solanoideae</taxon>
        <taxon>Capsiceae</taxon>
        <taxon>Capsicum</taxon>
    </lineage>
</organism>
<dbReference type="EMBL" id="MLFT02000001">
    <property type="protein sequence ID" value="PHT58835.1"/>
    <property type="molecule type" value="Genomic_DNA"/>
</dbReference>
<name>A0A2G2XMW3_CAPBA</name>
<evidence type="ECO:0000256" key="3">
    <source>
        <dbReference type="ARBA" id="ARBA00023242"/>
    </source>
</evidence>
<dbReference type="InterPro" id="IPR039770">
    <property type="entry name" value="Rpf2"/>
</dbReference>
<dbReference type="GO" id="GO:0019843">
    <property type="term" value="F:rRNA binding"/>
    <property type="evidence" value="ECO:0007669"/>
    <property type="project" value="InterPro"/>
</dbReference>
<dbReference type="GO" id="GO:0000027">
    <property type="term" value="P:ribosomal large subunit assembly"/>
    <property type="evidence" value="ECO:0007669"/>
    <property type="project" value="InterPro"/>
</dbReference>
<dbReference type="Pfam" id="PF04427">
    <property type="entry name" value="Brix"/>
    <property type="match status" value="1"/>
</dbReference>
<dbReference type="InterPro" id="IPR007109">
    <property type="entry name" value="Brix"/>
</dbReference>
<dbReference type="Proteomes" id="UP000224567">
    <property type="component" value="Unassembled WGS sequence"/>
</dbReference>
<reference evidence="5 6" key="1">
    <citation type="journal article" date="2017" name="Genome Biol.">
        <title>New reference genome sequences of hot pepper reveal the massive evolution of plant disease-resistance genes by retroduplication.</title>
        <authorList>
            <person name="Kim S."/>
            <person name="Park J."/>
            <person name="Yeom S.I."/>
            <person name="Kim Y.M."/>
            <person name="Seo E."/>
            <person name="Kim K.T."/>
            <person name="Kim M.S."/>
            <person name="Lee J.M."/>
            <person name="Cheong K."/>
            <person name="Shin H.S."/>
            <person name="Kim S.B."/>
            <person name="Han K."/>
            <person name="Lee J."/>
            <person name="Park M."/>
            <person name="Lee H.A."/>
            <person name="Lee H.Y."/>
            <person name="Lee Y."/>
            <person name="Oh S."/>
            <person name="Lee J.H."/>
            <person name="Choi E."/>
            <person name="Choi E."/>
            <person name="Lee S.E."/>
            <person name="Jeon J."/>
            <person name="Kim H."/>
            <person name="Choi G."/>
            <person name="Song H."/>
            <person name="Lee J."/>
            <person name="Lee S.C."/>
            <person name="Kwon J.K."/>
            <person name="Lee H.Y."/>
            <person name="Koo N."/>
            <person name="Hong Y."/>
            <person name="Kim R.W."/>
            <person name="Kang W.H."/>
            <person name="Huh J.H."/>
            <person name="Kang B.C."/>
            <person name="Yang T.J."/>
            <person name="Lee Y.H."/>
            <person name="Bennetzen J.L."/>
            <person name="Choi D."/>
        </authorList>
    </citation>
    <scope>NUCLEOTIDE SEQUENCE [LARGE SCALE GENOMIC DNA]</scope>
    <source>
        <strain evidence="6">cv. PBC81</strain>
    </source>
</reference>
<dbReference type="PANTHER" id="PTHR12728:SF0">
    <property type="entry name" value="RIBOSOME PRODUCTION FACTOR 2 HOMOLOG"/>
    <property type="match status" value="1"/>
</dbReference>
<evidence type="ECO:0000313" key="6">
    <source>
        <dbReference type="Proteomes" id="UP000224567"/>
    </source>
</evidence>
<gene>
    <name evidence="5" type="ORF">CQW23_01198</name>
</gene>
<comment type="caution">
    <text evidence="5">The sequence shown here is derived from an EMBL/GenBank/DDBJ whole genome shotgun (WGS) entry which is preliminary data.</text>
</comment>
<evidence type="ECO:0000256" key="1">
    <source>
        <dbReference type="ARBA" id="ARBA00004604"/>
    </source>
</evidence>
<dbReference type="OrthoDB" id="407658at2759"/>
<dbReference type="STRING" id="33114.A0A2G2XMW3"/>